<feature type="transmembrane region" description="Helical" evidence="12">
    <location>
        <begin position="156"/>
        <end position="175"/>
    </location>
</feature>
<evidence type="ECO:0000256" key="4">
    <source>
        <dbReference type="ARBA" id="ARBA00022617"/>
    </source>
</evidence>
<evidence type="ECO:0000313" key="15">
    <source>
        <dbReference type="Proteomes" id="UP000219482"/>
    </source>
</evidence>
<keyword evidence="7" id="KW-0249">Electron transport</keyword>
<dbReference type="InterPro" id="IPR011577">
    <property type="entry name" value="Cyt_b561_bac/Ni-Hgenase"/>
</dbReference>
<dbReference type="RefSeq" id="WP_097183405.1">
    <property type="nucleotide sequence ID" value="NZ_OCNK01000002.1"/>
</dbReference>
<keyword evidence="4" id="KW-0349">Heme</keyword>
<evidence type="ECO:0000256" key="3">
    <source>
        <dbReference type="ARBA" id="ARBA00022475"/>
    </source>
</evidence>
<evidence type="ECO:0000256" key="6">
    <source>
        <dbReference type="ARBA" id="ARBA00022723"/>
    </source>
</evidence>
<feature type="transmembrane region" description="Helical" evidence="12">
    <location>
        <begin position="12"/>
        <end position="35"/>
    </location>
</feature>
<evidence type="ECO:0000259" key="13">
    <source>
        <dbReference type="Pfam" id="PF01292"/>
    </source>
</evidence>
<sequence>MRLRNGPHGYGAVTKVLHWLTVLAIVAQFAMGWAMDLDDGADRQDDLLDAEADRLADAAEGRGEAAEERAEAEIEAREDALDAAEDDEASRLFTDVVTGDAFGDGLSLPEVHVLLGLLVLALGVVRIVWRRTTPLPPWAEHLSAGERRFEGLLEKALLALLVVVPVSGLLLVGAGTDWLPLHVAAQIAFLAAVAGHVGLVLRHTVLRRNRHLLRML</sequence>
<dbReference type="GO" id="GO:0020037">
    <property type="term" value="F:heme binding"/>
    <property type="evidence" value="ECO:0007669"/>
    <property type="project" value="TreeGrafter"/>
</dbReference>
<dbReference type="PANTHER" id="PTHR30529">
    <property type="entry name" value="CYTOCHROME B561"/>
    <property type="match status" value="1"/>
</dbReference>
<feature type="transmembrane region" description="Helical" evidence="12">
    <location>
        <begin position="111"/>
        <end position="129"/>
    </location>
</feature>
<organism evidence="14 15">
    <name type="scientific">Blastococcus haudaquaticus</name>
    <dbReference type="NCBI Taxonomy" id="1938745"/>
    <lineage>
        <taxon>Bacteria</taxon>
        <taxon>Bacillati</taxon>
        <taxon>Actinomycetota</taxon>
        <taxon>Actinomycetes</taxon>
        <taxon>Geodermatophilales</taxon>
        <taxon>Geodermatophilaceae</taxon>
        <taxon>Blastococcus</taxon>
    </lineage>
</organism>
<evidence type="ECO:0000256" key="1">
    <source>
        <dbReference type="ARBA" id="ARBA00004651"/>
    </source>
</evidence>
<dbReference type="GO" id="GO:0005886">
    <property type="term" value="C:plasma membrane"/>
    <property type="evidence" value="ECO:0007669"/>
    <property type="project" value="UniProtKB-SubCell"/>
</dbReference>
<evidence type="ECO:0000256" key="9">
    <source>
        <dbReference type="ARBA" id="ARBA00023004"/>
    </source>
</evidence>
<dbReference type="GO" id="GO:0009055">
    <property type="term" value="F:electron transfer activity"/>
    <property type="evidence" value="ECO:0007669"/>
    <property type="project" value="InterPro"/>
</dbReference>
<protein>
    <submittedName>
        <fullName evidence="14">Cytochrome b561</fullName>
    </submittedName>
</protein>
<keyword evidence="8 12" id="KW-1133">Transmembrane helix</keyword>
<name>A0A286GQQ7_9ACTN</name>
<evidence type="ECO:0000256" key="2">
    <source>
        <dbReference type="ARBA" id="ARBA00022448"/>
    </source>
</evidence>
<keyword evidence="15" id="KW-1185">Reference proteome</keyword>
<dbReference type="SUPFAM" id="SSF81342">
    <property type="entry name" value="Transmembrane di-heme cytochromes"/>
    <property type="match status" value="2"/>
</dbReference>
<reference evidence="15" key="1">
    <citation type="submission" date="2017-09" db="EMBL/GenBank/DDBJ databases">
        <authorList>
            <person name="Varghese N."/>
            <person name="Submissions S."/>
        </authorList>
    </citation>
    <scope>NUCLEOTIDE SEQUENCE [LARGE SCALE GENOMIC DNA]</scope>
    <source>
        <strain evidence="15">DSM 44270</strain>
    </source>
</reference>
<dbReference type="Proteomes" id="UP000219482">
    <property type="component" value="Unassembled WGS sequence"/>
</dbReference>
<evidence type="ECO:0000313" key="14">
    <source>
        <dbReference type="EMBL" id="SOD97832.1"/>
    </source>
</evidence>
<dbReference type="InterPro" id="IPR052168">
    <property type="entry name" value="Cytochrome_b561_oxidase"/>
</dbReference>
<keyword evidence="9" id="KW-0408">Iron</keyword>
<dbReference type="PANTHER" id="PTHR30529:SF1">
    <property type="entry name" value="CYTOCHROME B561 HOMOLOG 2"/>
    <property type="match status" value="1"/>
</dbReference>
<evidence type="ECO:0000256" key="11">
    <source>
        <dbReference type="ARBA" id="ARBA00037975"/>
    </source>
</evidence>
<keyword evidence="3" id="KW-1003">Cell membrane</keyword>
<dbReference type="GO" id="GO:0046872">
    <property type="term" value="F:metal ion binding"/>
    <property type="evidence" value="ECO:0007669"/>
    <property type="project" value="UniProtKB-KW"/>
</dbReference>
<gene>
    <name evidence="14" type="ORF">SAMN06272739_1631</name>
</gene>
<keyword evidence="10 12" id="KW-0472">Membrane</keyword>
<evidence type="ECO:0000256" key="5">
    <source>
        <dbReference type="ARBA" id="ARBA00022692"/>
    </source>
</evidence>
<evidence type="ECO:0000256" key="12">
    <source>
        <dbReference type="SAM" id="Phobius"/>
    </source>
</evidence>
<comment type="subcellular location">
    <subcellularLocation>
        <location evidence="1">Cell membrane</location>
        <topology evidence="1">Multi-pass membrane protein</topology>
    </subcellularLocation>
</comment>
<keyword evidence="2" id="KW-0813">Transport</keyword>
<evidence type="ECO:0000256" key="8">
    <source>
        <dbReference type="ARBA" id="ARBA00022989"/>
    </source>
</evidence>
<evidence type="ECO:0000256" key="10">
    <source>
        <dbReference type="ARBA" id="ARBA00023136"/>
    </source>
</evidence>
<dbReference type="Pfam" id="PF01292">
    <property type="entry name" value="Ni_hydr_CYTB"/>
    <property type="match status" value="1"/>
</dbReference>
<accession>A0A286GQQ7</accession>
<dbReference type="InterPro" id="IPR016174">
    <property type="entry name" value="Di-haem_cyt_TM"/>
</dbReference>
<keyword evidence="6" id="KW-0479">Metal-binding</keyword>
<proteinExistence type="inferred from homology"/>
<feature type="transmembrane region" description="Helical" evidence="12">
    <location>
        <begin position="181"/>
        <end position="201"/>
    </location>
</feature>
<evidence type="ECO:0000256" key="7">
    <source>
        <dbReference type="ARBA" id="ARBA00022982"/>
    </source>
</evidence>
<feature type="domain" description="Cytochrome b561 bacterial/Ni-hydrogenase" evidence="13">
    <location>
        <begin position="10"/>
        <end position="216"/>
    </location>
</feature>
<dbReference type="EMBL" id="OCNK01000002">
    <property type="protein sequence ID" value="SOD97832.1"/>
    <property type="molecule type" value="Genomic_DNA"/>
</dbReference>
<comment type="similarity">
    <text evidence="11">Belongs to the cytochrome b561 family.</text>
</comment>
<dbReference type="GO" id="GO:0022904">
    <property type="term" value="P:respiratory electron transport chain"/>
    <property type="evidence" value="ECO:0007669"/>
    <property type="project" value="InterPro"/>
</dbReference>
<dbReference type="OrthoDB" id="7280471at2"/>
<keyword evidence="5 12" id="KW-0812">Transmembrane</keyword>
<dbReference type="AlphaFoldDB" id="A0A286GQQ7"/>